<accession>I0KAJ0</accession>
<protein>
    <submittedName>
        <fullName evidence="1">Uncharacterized protein</fullName>
    </submittedName>
</protein>
<dbReference type="HOGENOM" id="CLU_3251838_0_0_10"/>
<keyword evidence="2" id="KW-1185">Reference proteome</keyword>
<evidence type="ECO:0000313" key="1">
    <source>
        <dbReference type="EMBL" id="CCH01143.1"/>
    </source>
</evidence>
<name>I0KAJ0_9BACT</name>
<dbReference type="STRING" id="1166018.FAES_3134"/>
<sequence length="42" mass="4833">MAVNNKLMPAELNVQVRYASNRQRTEQVGARVVMNARFLSLR</sequence>
<organism evidence="1 2">
    <name type="scientific">Fibrella aestuarina BUZ 2</name>
    <dbReference type="NCBI Taxonomy" id="1166018"/>
    <lineage>
        <taxon>Bacteria</taxon>
        <taxon>Pseudomonadati</taxon>
        <taxon>Bacteroidota</taxon>
        <taxon>Cytophagia</taxon>
        <taxon>Cytophagales</taxon>
        <taxon>Spirosomataceae</taxon>
        <taxon>Fibrella</taxon>
    </lineage>
</organism>
<evidence type="ECO:0000313" key="2">
    <source>
        <dbReference type="Proteomes" id="UP000011058"/>
    </source>
</evidence>
<proteinExistence type="predicted"/>
<dbReference type="KEGG" id="fae:FAES_3134"/>
<gene>
    <name evidence="1" type="ORF">FAES_3134</name>
</gene>
<reference evidence="1 2" key="1">
    <citation type="journal article" date="2012" name="J. Bacteriol.">
        <title>Genome Sequence of Fibrella aestuarina BUZ 2T, a Filamentous Marine Bacterium.</title>
        <authorList>
            <person name="Filippini M."/>
            <person name="Qi W."/>
            <person name="Blom J."/>
            <person name="Goesmann A."/>
            <person name="Smits T.H."/>
            <person name="Bagheri H.C."/>
        </authorList>
    </citation>
    <scope>NUCLEOTIDE SEQUENCE [LARGE SCALE GENOMIC DNA]</scope>
    <source>
        <strain evidence="2">BUZ 2T</strain>
    </source>
</reference>
<dbReference type="Proteomes" id="UP000011058">
    <property type="component" value="Chromosome"/>
</dbReference>
<dbReference type="EMBL" id="HE796683">
    <property type="protein sequence ID" value="CCH01143.1"/>
    <property type="molecule type" value="Genomic_DNA"/>
</dbReference>
<dbReference type="AlphaFoldDB" id="I0KAJ0"/>